<dbReference type="InterPro" id="IPR049883">
    <property type="entry name" value="NOTCH1_EGF-like"/>
</dbReference>
<feature type="transmembrane region" description="Helical" evidence="18">
    <location>
        <begin position="385"/>
        <end position="402"/>
    </location>
</feature>
<reference evidence="23" key="3">
    <citation type="submission" date="2025-09" db="UniProtKB">
        <authorList>
            <consortium name="Ensembl"/>
        </authorList>
    </citation>
    <scope>IDENTIFICATION</scope>
</reference>
<evidence type="ECO:0000256" key="9">
    <source>
        <dbReference type="ARBA" id="ARBA00022989"/>
    </source>
</evidence>
<keyword evidence="14" id="KW-0325">Glycoprotein</keyword>
<feature type="domain" description="GAIN-B" evidence="21">
    <location>
        <begin position="182"/>
        <end position="343"/>
    </location>
</feature>
<evidence type="ECO:0000259" key="22">
    <source>
        <dbReference type="PROSITE" id="PS50261"/>
    </source>
</evidence>
<dbReference type="SMART" id="SM00303">
    <property type="entry name" value="GPS"/>
    <property type="match status" value="1"/>
</dbReference>
<dbReference type="InterPro" id="IPR018097">
    <property type="entry name" value="EGF_Ca-bd_CS"/>
</dbReference>
<feature type="domain" description="EGF-like" evidence="20">
    <location>
        <begin position="61"/>
        <end position="100"/>
    </location>
</feature>
<evidence type="ECO:0000256" key="11">
    <source>
        <dbReference type="ARBA" id="ARBA00023136"/>
    </source>
</evidence>
<evidence type="ECO:0000256" key="12">
    <source>
        <dbReference type="ARBA" id="ARBA00023157"/>
    </source>
</evidence>
<keyword evidence="9 18" id="KW-1133">Transmembrane helix</keyword>
<evidence type="ECO:0000256" key="4">
    <source>
        <dbReference type="ARBA" id="ARBA00022536"/>
    </source>
</evidence>
<dbReference type="SMART" id="SM00181">
    <property type="entry name" value="EGF"/>
    <property type="match status" value="2"/>
</dbReference>
<evidence type="ECO:0000256" key="13">
    <source>
        <dbReference type="ARBA" id="ARBA00023170"/>
    </source>
</evidence>
<dbReference type="PRINTS" id="PR01128">
    <property type="entry name" value="EMR1HORMONER"/>
</dbReference>
<dbReference type="SMART" id="SM00179">
    <property type="entry name" value="EGF_CA"/>
    <property type="match status" value="1"/>
</dbReference>
<dbReference type="PROSITE" id="PS50221">
    <property type="entry name" value="GAIN_B"/>
    <property type="match status" value="1"/>
</dbReference>
<feature type="transmembrane region" description="Helical" evidence="18">
    <location>
        <begin position="570"/>
        <end position="593"/>
    </location>
</feature>
<sequence length="645" mass="72017">VPGLCFLLSLSGAITQKPKATCPPCPPNASCVNGTYCTCDPGYVSESGQKFFTFPLEICTDINECKPPFSIYCGPNGECQNVEGSFYCRCVPGYKLLSGDVEFKSSSENTCQNVTPSNKGKKELQQIVDQFEMLLTNKTLWEMGKKQEVSSTATSILQNMESNILATALKAPGQKVQKVQNSTMAIETRVVTDNCSEEKKTFHLHTQMNSMDIHCNDIVQGNIQGPSAVAFVSYSSLGNIINASFFEEMDEKDRIYLNSQVVSAAVGPKRNVSLSNFVTLSFQHVKMNPRNKKSFCVYWKSTEQGSHWSRDGCFMIHMNKSHTICNSSHLSSFAVLMAFTYQEDDSVLTTITYVGLSLSLLCLLLAALTFLLCKPIQNTSTSLHLQLSICLFLAHLLFLTAIDQTESKVLCAIIAGALHYLYLASFTWMLLEGLHLFLTARNLTVVNYSNMNRLMKWLMFPVGYGIPAVIVAVSVASRPHLYGTPDRCWLHLDQGFIWGFLGPVCAIFCVNLVFFLSVLWILKRKLSSLNSEVSTIQNTRMLTLKATAQLFILGCTWCLGIFQVGPAAQVMAYFFTIINSLQGFFIFLVYCLLSQQVQKQYHKWFREIMKLKSESETHTLSSKVSPDSKPTEVGDIFPGQVKEKF</sequence>
<dbReference type="FunFam" id="1.20.1070.10:FF:000054">
    <property type="entry name" value="Adhesion G protein-coupled receptor E3"/>
    <property type="match status" value="1"/>
</dbReference>
<feature type="transmembrane region" description="Helical" evidence="18">
    <location>
        <begin position="496"/>
        <end position="522"/>
    </location>
</feature>
<evidence type="ECO:0000256" key="5">
    <source>
        <dbReference type="ARBA" id="ARBA00022692"/>
    </source>
</evidence>
<evidence type="ECO:0000313" key="23">
    <source>
        <dbReference type="Ensembl" id="ENSOGAP00000002014.2"/>
    </source>
</evidence>
<dbReference type="PROSITE" id="PS00650">
    <property type="entry name" value="G_PROTEIN_RECEP_F2_2"/>
    <property type="match status" value="1"/>
</dbReference>
<feature type="signal peptide" evidence="19">
    <location>
        <begin position="1"/>
        <end position="20"/>
    </location>
</feature>
<dbReference type="PROSITE" id="PS50261">
    <property type="entry name" value="G_PROTEIN_RECEP_F2_4"/>
    <property type="match status" value="1"/>
</dbReference>
<feature type="transmembrane region" description="Helical" evidence="18">
    <location>
        <begin position="457"/>
        <end position="476"/>
    </location>
</feature>
<dbReference type="Gene3D" id="1.20.1070.10">
    <property type="entry name" value="Rhodopsin 7-helix transmembrane proteins"/>
    <property type="match status" value="1"/>
</dbReference>
<keyword evidence="5 18" id="KW-0812">Transmembrane</keyword>
<dbReference type="InParanoid" id="H0WKC8"/>
<evidence type="ECO:0000256" key="15">
    <source>
        <dbReference type="ARBA" id="ARBA00023224"/>
    </source>
</evidence>
<dbReference type="GO" id="GO:0007166">
    <property type="term" value="P:cell surface receptor signaling pathway"/>
    <property type="evidence" value="ECO:0007669"/>
    <property type="project" value="InterPro"/>
</dbReference>
<evidence type="ECO:0000256" key="10">
    <source>
        <dbReference type="ARBA" id="ARBA00023040"/>
    </source>
</evidence>
<dbReference type="GO" id="GO:0007189">
    <property type="term" value="P:adenylate cyclase-activating G protein-coupled receptor signaling pathway"/>
    <property type="evidence" value="ECO:0007669"/>
    <property type="project" value="TreeGrafter"/>
</dbReference>
<dbReference type="OMA" id="NYSNMNR"/>
<dbReference type="PROSITE" id="PS00010">
    <property type="entry name" value="ASX_HYDROXYL"/>
    <property type="match status" value="1"/>
</dbReference>
<dbReference type="PROSITE" id="PS50026">
    <property type="entry name" value="EGF_3"/>
    <property type="match status" value="1"/>
</dbReference>
<dbReference type="InterPro" id="IPR000152">
    <property type="entry name" value="EGF-type_Asp/Asn_hydroxyl_site"/>
</dbReference>
<evidence type="ECO:0000259" key="21">
    <source>
        <dbReference type="PROSITE" id="PS50221"/>
    </source>
</evidence>
<dbReference type="InterPro" id="IPR000832">
    <property type="entry name" value="GPCR_2_secretin-like"/>
</dbReference>
<dbReference type="SUPFAM" id="SSF57196">
    <property type="entry name" value="EGF/Laminin"/>
    <property type="match status" value="1"/>
</dbReference>
<comment type="subcellular location">
    <subcellularLocation>
        <location evidence="1">Cell membrane</location>
        <topology evidence="1">Multi-pass membrane protein</topology>
    </subcellularLocation>
</comment>
<organism evidence="23 24">
    <name type="scientific">Otolemur garnettii</name>
    <name type="common">Small-eared galago</name>
    <name type="synonym">Garnett's greater bushbaby</name>
    <dbReference type="NCBI Taxonomy" id="30611"/>
    <lineage>
        <taxon>Eukaryota</taxon>
        <taxon>Metazoa</taxon>
        <taxon>Chordata</taxon>
        <taxon>Craniata</taxon>
        <taxon>Vertebrata</taxon>
        <taxon>Euteleostomi</taxon>
        <taxon>Mammalia</taxon>
        <taxon>Eutheria</taxon>
        <taxon>Euarchontoglires</taxon>
        <taxon>Primates</taxon>
        <taxon>Strepsirrhini</taxon>
        <taxon>Lorisiformes</taxon>
        <taxon>Galagidae</taxon>
        <taxon>Otolemur</taxon>
    </lineage>
</organism>
<evidence type="ECO:0000256" key="16">
    <source>
        <dbReference type="ARBA" id="ARBA00062198"/>
    </source>
</evidence>
<keyword evidence="24" id="KW-1185">Reference proteome</keyword>
<keyword evidence="13" id="KW-0675">Receptor</keyword>
<dbReference type="Gene3D" id="2.60.220.50">
    <property type="match status" value="1"/>
</dbReference>
<evidence type="ECO:0000256" key="19">
    <source>
        <dbReference type="SAM" id="SignalP"/>
    </source>
</evidence>
<evidence type="ECO:0000256" key="7">
    <source>
        <dbReference type="ARBA" id="ARBA00022737"/>
    </source>
</evidence>
<keyword evidence="12" id="KW-1015">Disulfide bond</keyword>
<feature type="chain" id="PRO_5003543645" evidence="19">
    <location>
        <begin position="21"/>
        <end position="645"/>
    </location>
</feature>
<dbReference type="GO" id="GO:0005509">
    <property type="term" value="F:calcium ion binding"/>
    <property type="evidence" value="ECO:0007669"/>
    <property type="project" value="InterPro"/>
</dbReference>
<feature type="transmembrane region" description="Helical" evidence="18">
    <location>
        <begin position="542"/>
        <end position="564"/>
    </location>
</feature>
<evidence type="ECO:0000256" key="6">
    <source>
        <dbReference type="ARBA" id="ARBA00022729"/>
    </source>
</evidence>
<dbReference type="Ensembl" id="ENSOGAT00000002258.2">
    <property type="protein sequence ID" value="ENSOGAP00000002014.2"/>
    <property type="gene ID" value="ENSOGAG00000002255.2"/>
</dbReference>
<dbReference type="FunCoup" id="H0WKC8">
    <property type="interactions" value="76"/>
</dbReference>
<dbReference type="STRING" id="30611.ENSOGAP00000002014"/>
<keyword evidence="3" id="KW-1003">Cell membrane</keyword>
<dbReference type="InterPro" id="IPR000203">
    <property type="entry name" value="GPS"/>
</dbReference>
<reference evidence="23" key="2">
    <citation type="submission" date="2025-08" db="UniProtKB">
        <authorList>
            <consortium name="Ensembl"/>
        </authorList>
    </citation>
    <scope>IDENTIFICATION</scope>
</reference>
<keyword evidence="7" id="KW-0677">Repeat</keyword>
<keyword evidence="8" id="KW-0106">Calcium</keyword>
<dbReference type="PROSITE" id="PS01187">
    <property type="entry name" value="EGF_CA"/>
    <property type="match status" value="1"/>
</dbReference>
<dbReference type="CDD" id="cd00054">
    <property type="entry name" value="EGF_CA"/>
    <property type="match status" value="2"/>
</dbReference>
<dbReference type="Gene3D" id="2.10.25.10">
    <property type="entry name" value="Laminin"/>
    <property type="match status" value="2"/>
</dbReference>
<dbReference type="EMBL" id="AAQR03140346">
    <property type="status" value="NOT_ANNOTATED_CDS"/>
    <property type="molecule type" value="Genomic_DNA"/>
</dbReference>
<dbReference type="Pfam" id="PF07645">
    <property type="entry name" value="EGF_CA"/>
    <property type="match status" value="1"/>
</dbReference>
<dbReference type="FunFam" id="2.60.220.50:FF:000022">
    <property type="entry name" value="Adhesion G protein-coupled receptor E3"/>
    <property type="match status" value="1"/>
</dbReference>
<dbReference type="InterPro" id="IPR017983">
    <property type="entry name" value="GPCR_2_secretin-like_CS"/>
</dbReference>
<accession>H0WKC8</accession>
<name>H0WKC8_OTOGA</name>
<dbReference type="EMBL" id="AAQR03140347">
    <property type="status" value="NOT_ANNOTATED_CDS"/>
    <property type="molecule type" value="Genomic_DNA"/>
</dbReference>
<comment type="caution">
    <text evidence="17">Lacks conserved residue(s) required for the propagation of feature annotation.</text>
</comment>
<dbReference type="SUPFAM" id="SSF81321">
    <property type="entry name" value="Family A G protein-coupled receptor-like"/>
    <property type="match status" value="1"/>
</dbReference>
<dbReference type="PANTHER" id="PTHR12011:SF455">
    <property type="entry name" value="ADHESION G PROTEIN-COUPLED RECEPTOR E3"/>
    <property type="match status" value="1"/>
</dbReference>
<evidence type="ECO:0000313" key="24">
    <source>
        <dbReference type="Proteomes" id="UP000005225"/>
    </source>
</evidence>
<dbReference type="AlphaFoldDB" id="H0WKC8"/>
<evidence type="ECO:0000259" key="20">
    <source>
        <dbReference type="PROSITE" id="PS50026"/>
    </source>
</evidence>
<dbReference type="Pfam" id="PF01825">
    <property type="entry name" value="GPS"/>
    <property type="match status" value="1"/>
</dbReference>
<dbReference type="FunFam" id="2.10.25.10:FF:000038">
    <property type="entry name" value="Fibrillin 2"/>
    <property type="match status" value="1"/>
</dbReference>
<dbReference type="Proteomes" id="UP000005225">
    <property type="component" value="Unassembled WGS sequence"/>
</dbReference>
<dbReference type="GeneTree" id="ENSGT00940000163037"/>
<dbReference type="InterPro" id="IPR000742">
    <property type="entry name" value="EGF"/>
</dbReference>
<dbReference type="HOGENOM" id="CLU_002753_3_7_1"/>
<reference evidence="24" key="1">
    <citation type="submission" date="2011-03" db="EMBL/GenBank/DDBJ databases">
        <title>Version 3 of the genome sequence of Otolemur garnettii (Bushbaby).</title>
        <authorList>
            <consortium name="The Broad Institute Genome Sequencing Platform"/>
            <person name="Di Palma F."/>
            <person name="Johnson J."/>
            <person name="Lander E.S."/>
            <person name="Lindblad-Toh K."/>
            <person name="Jaffe D.B."/>
            <person name="Gnerre S."/>
            <person name="MacCallum I."/>
            <person name="Przybylski D."/>
            <person name="Ribeiro F.J."/>
            <person name="Burton J.N."/>
            <person name="Walker B.J."/>
            <person name="Sharpe T."/>
            <person name="Hall G."/>
        </authorList>
    </citation>
    <scope>NUCLEOTIDE SEQUENCE [LARGE SCALE GENOMIC DNA]</scope>
</reference>
<protein>
    <submittedName>
        <fullName evidence="23">Adhesion G protein-coupled receptor E3</fullName>
    </submittedName>
</protein>
<evidence type="ECO:0000256" key="8">
    <source>
        <dbReference type="ARBA" id="ARBA00022837"/>
    </source>
</evidence>
<evidence type="ECO:0000256" key="14">
    <source>
        <dbReference type="ARBA" id="ARBA00023180"/>
    </source>
</evidence>
<dbReference type="InterPro" id="IPR001881">
    <property type="entry name" value="EGF-like_Ca-bd_dom"/>
</dbReference>
<keyword evidence="10" id="KW-0297">G-protein coupled receptor</keyword>
<keyword evidence="6 19" id="KW-0732">Signal</keyword>
<dbReference type="GO" id="GO:0005886">
    <property type="term" value="C:plasma membrane"/>
    <property type="evidence" value="ECO:0007669"/>
    <property type="project" value="UniProtKB-SubCell"/>
</dbReference>
<keyword evidence="4 17" id="KW-0245">EGF-like domain</keyword>
<dbReference type="InterPro" id="IPR001740">
    <property type="entry name" value="GPCR_2_EMR1-like_rcpt"/>
</dbReference>
<dbReference type="InterPro" id="IPR046338">
    <property type="entry name" value="GAIN_dom_sf"/>
</dbReference>
<evidence type="ECO:0000256" key="1">
    <source>
        <dbReference type="ARBA" id="ARBA00004651"/>
    </source>
</evidence>
<dbReference type="FunFam" id="2.10.25.10:FF:000177">
    <property type="entry name" value="Adhesion G protein-coupled receptor E2"/>
    <property type="match status" value="1"/>
</dbReference>
<keyword evidence="15" id="KW-0807">Transducer</keyword>
<evidence type="ECO:0000256" key="17">
    <source>
        <dbReference type="PROSITE-ProRule" id="PRU00076"/>
    </source>
</evidence>
<dbReference type="EMBL" id="AAQR03140348">
    <property type="status" value="NOT_ANNOTATED_CDS"/>
    <property type="molecule type" value="Genomic_DNA"/>
</dbReference>
<dbReference type="Pfam" id="PF00002">
    <property type="entry name" value="7tm_2"/>
    <property type="match status" value="1"/>
</dbReference>
<dbReference type="GO" id="GO:0004930">
    <property type="term" value="F:G protein-coupled receptor activity"/>
    <property type="evidence" value="ECO:0007669"/>
    <property type="project" value="UniProtKB-KW"/>
</dbReference>
<evidence type="ECO:0000256" key="2">
    <source>
        <dbReference type="ARBA" id="ARBA00007343"/>
    </source>
</evidence>
<dbReference type="eggNOG" id="KOG4193">
    <property type="taxonomic scope" value="Eukaryota"/>
</dbReference>
<proteinExistence type="inferred from homology"/>
<dbReference type="PRINTS" id="PR00249">
    <property type="entry name" value="GPCRSECRETIN"/>
</dbReference>
<evidence type="ECO:0000256" key="18">
    <source>
        <dbReference type="SAM" id="Phobius"/>
    </source>
</evidence>
<comment type="subunit">
    <text evidence="16">Forms a heterodimer, consisting of a large extracellular region (alpha subunit) non-covalently linked to a seven-transmembrane moiety (beta subunit).</text>
</comment>
<feature type="domain" description="G-protein coupled receptors family 2 profile 2" evidence="22">
    <location>
        <begin position="348"/>
        <end position="594"/>
    </location>
</feature>
<feature type="transmembrane region" description="Helical" evidence="18">
    <location>
        <begin position="414"/>
        <end position="437"/>
    </location>
</feature>
<evidence type="ECO:0000256" key="3">
    <source>
        <dbReference type="ARBA" id="ARBA00022475"/>
    </source>
</evidence>
<dbReference type="InterPro" id="IPR057244">
    <property type="entry name" value="GAIN_B"/>
</dbReference>
<keyword evidence="11 18" id="KW-0472">Membrane</keyword>
<dbReference type="InterPro" id="IPR017981">
    <property type="entry name" value="GPCR_2-like_7TM"/>
</dbReference>
<feature type="transmembrane region" description="Helical" evidence="18">
    <location>
        <begin position="351"/>
        <end position="373"/>
    </location>
</feature>
<comment type="similarity">
    <text evidence="2">Belongs to the G-protein coupled receptor 2 family. Adhesion G-protein coupled receptor (ADGR) subfamily.</text>
</comment>
<dbReference type="PANTHER" id="PTHR12011">
    <property type="entry name" value="ADHESION G-PROTEIN COUPLED RECEPTOR"/>
    <property type="match status" value="1"/>
</dbReference>